<dbReference type="Proteomes" id="UP000826656">
    <property type="component" value="Unassembled WGS sequence"/>
</dbReference>
<keyword evidence="2" id="KW-1185">Reference proteome</keyword>
<evidence type="ECO:0000313" key="2">
    <source>
        <dbReference type="Proteomes" id="UP000826656"/>
    </source>
</evidence>
<name>A0ABQ7VPS3_SOLTU</name>
<organism evidence="1 2">
    <name type="scientific">Solanum tuberosum</name>
    <name type="common">Potato</name>
    <dbReference type="NCBI Taxonomy" id="4113"/>
    <lineage>
        <taxon>Eukaryota</taxon>
        <taxon>Viridiplantae</taxon>
        <taxon>Streptophyta</taxon>
        <taxon>Embryophyta</taxon>
        <taxon>Tracheophyta</taxon>
        <taxon>Spermatophyta</taxon>
        <taxon>Magnoliopsida</taxon>
        <taxon>eudicotyledons</taxon>
        <taxon>Gunneridae</taxon>
        <taxon>Pentapetalae</taxon>
        <taxon>asterids</taxon>
        <taxon>lamiids</taxon>
        <taxon>Solanales</taxon>
        <taxon>Solanaceae</taxon>
        <taxon>Solanoideae</taxon>
        <taxon>Solaneae</taxon>
        <taxon>Solanum</taxon>
    </lineage>
</organism>
<protein>
    <submittedName>
        <fullName evidence="1">Uncharacterized protein</fullName>
    </submittedName>
</protein>
<evidence type="ECO:0000313" key="1">
    <source>
        <dbReference type="EMBL" id="KAH0769547.1"/>
    </source>
</evidence>
<dbReference type="PANTHER" id="PTHR33710:SF35">
    <property type="entry name" value="RNA-DIRECTED DNA POLYMERASE (REVERSE TRANSCRIPTASE)_ RIBONUCLEASE H"/>
    <property type="match status" value="1"/>
</dbReference>
<reference evidence="1 2" key="1">
    <citation type="journal article" date="2021" name="bioRxiv">
        <title>Chromosome-scale and haplotype-resolved genome assembly of a tetraploid potato cultivar.</title>
        <authorList>
            <person name="Sun H."/>
            <person name="Jiao W.-B."/>
            <person name="Krause K."/>
            <person name="Campoy J.A."/>
            <person name="Goel M."/>
            <person name="Folz-Donahue K."/>
            <person name="Kukat C."/>
            <person name="Huettel B."/>
            <person name="Schneeberger K."/>
        </authorList>
    </citation>
    <scope>NUCLEOTIDE SEQUENCE [LARGE SCALE GENOMIC DNA]</scope>
    <source>
        <strain evidence="1">SolTubOtavaFocal</strain>
        <tissue evidence="1">Leaves</tissue>
    </source>
</reference>
<proteinExistence type="predicted"/>
<comment type="caution">
    <text evidence="1">The sequence shown here is derived from an EMBL/GenBank/DDBJ whole genome shotgun (WGS) entry which is preliminary data.</text>
</comment>
<sequence>MDSEEKQGGRIRTAQRCFDFISTMEACRMTGVGFTGPKFTWCNKRSPNKRIWKRLDRTDHKEFLDIVQESWNMDITGNAMWKLQCKLKTLKLEELDLLHNTGQSREDLNKGHVEYIKWINMQDSIYRQKAHIKWFKEGDCNSKFFHSILRIRRNKLSIHRIKNHQGNWIQGEERIIKAAIKHFKSMFNLDQPTTDQSLMNCIPSLINAEDNKLLDRMPDEEEIKEAIFSMSLTSAAGPNGYNGKFFQSILIATPSHL</sequence>
<gene>
    <name evidence="1" type="ORF">KY290_013528</name>
</gene>
<dbReference type="PANTHER" id="PTHR33710">
    <property type="entry name" value="BNAC02G09200D PROTEIN"/>
    <property type="match status" value="1"/>
</dbReference>
<accession>A0ABQ7VPS3</accession>
<dbReference type="EMBL" id="JAIVGD010000011">
    <property type="protein sequence ID" value="KAH0769547.1"/>
    <property type="molecule type" value="Genomic_DNA"/>
</dbReference>